<protein>
    <recommendedName>
        <fullName evidence="3">histidine kinase</fullName>
        <ecNumber evidence="3">2.7.13.3</ecNumber>
    </recommendedName>
</protein>
<dbReference type="SMART" id="SM00304">
    <property type="entry name" value="HAMP"/>
    <property type="match status" value="1"/>
</dbReference>
<reference evidence="15 16" key="1">
    <citation type="submission" date="2024-08" db="EMBL/GenBank/DDBJ databases">
        <title>Genome mining of Saccharopolyspora cebuensis PGLac3 from Nigerian medicinal plant.</title>
        <authorList>
            <person name="Ezeobiora C.E."/>
            <person name="Igbokwe N.H."/>
            <person name="Amin D.H."/>
            <person name="Mendie U.E."/>
        </authorList>
    </citation>
    <scope>NUCLEOTIDE SEQUENCE [LARGE SCALE GENOMIC DNA]</scope>
    <source>
        <strain evidence="15 16">PGLac3</strain>
    </source>
</reference>
<evidence type="ECO:0000313" key="16">
    <source>
        <dbReference type="Proteomes" id="UP001564626"/>
    </source>
</evidence>
<feature type="domain" description="HAMP" evidence="14">
    <location>
        <begin position="176"/>
        <end position="229"/>
    </location>
</feature>
<feature type="domain" description="Histidine kinase" evidence="13">
    <location>
        <begin position="244"/>
        <end position="473"/>
    </location>
</feature>
<dbReference type="SUPFAM" id="SSF47384">
    <property type="entry name" value="Homodimeric domain of signal transducing histidine kinase"/>
    <property type="match status" value="1"/>
</dbReference>
<keyword evidence="5" id="KW-0808">Transferase</keyword>
<accession>A0ABV4CEC2</accession>
<name>A0ABV4CEC2_9PSEU</name>
<dbReference type="Pfam" id="PF02518">
    <property type="entry name" value="HATPase_c"/>
    <property type="match status" value="1"/>
</dbReference>
<keyword evidence="6 12" id="KW-0812">Transmembrane</keyword>
<keyword evidence="4" id="KW-0597">Phosphoprotein</keyword>
<dbReference type="InterPro" id="IPR005467">
    <property type="entry name" value="His_kinase_dom"/>
</dbReference>
<evidence type="ECO:0000256" key="9">
    <source>
        <dbReference type="ARBA" id="ARBA00023012"/>
    </source>
</evidence>
<dbReference type="Gene3D" id="3.30.565.10">
    <property type="entry name" value="Histidine kinase-like ATPase, C-terminal domain"/>
    <property type="match status" value="1"/>
</dbReference>
<dbReference type="SUPFAM" id="SSF55874">
    <property type="entry name" value="ATPase domain of HSP90 chaperone/DNA topoisomerase II/histidine kinase"/>
    <property type="match status" value="1"/>
</dbReference>
<evidence type="ECO:0000256" key="3">
    <source>
        <dbReference type="ARBA" id="ARBA00012438"/>
    </source>
</evidence>
<dbReference type="InterPro" id="IPR036097">
    <property type="entry name" value="HisK_dim/P_sf"/>
</dbReference>
<evidence type="ECO:0000256" key="10">
    <source>
        <dbReference type="ARBA" id="ARBA00023136"/>
    </source>
</evidence>
<evidence type="ECO:0000256" key="5">
    <source>
        <dbReference type="ARBA" id="ARBA00022679"/>
    </source>
</evidence>
<dbReference type="PROSITE" id="PS50885">
    <property type="entry name" value="HAMP"/>
    <property type="match status" value="1"/>
</dbReference>
<feature type="region of interest" description="Disordered" evidence="11">
    <location>
        <begin position="49"/>
        <end position="69"/>
    </location>
</feature>
<evidence type="ECO:0000259" key="13">
    <source>
        <dbReference type="PROSITE" id="PS50109"/>
    </source>
</evidence>
<organism evidence="15 16">
    <name type="scientific">Saccharopolyspora cebuensis</name>
    <dbReference type="NCBI Taxonomy" id="418759"/>
    <lineage>
        <taxon>Bacteria</taxon>
        <taxon>Bacillati</taxon>
        <taxon>Actinomycetota</taxon>
        <taxon>Actinomycetes</taxon>
        <taxon>Pseudonocardiales</taxon>
        <taxon>Pseudonocardiaceae</taxon>
        <taxon>Saccharopolyspora</taxon>
    </lineage>
</organism>
<dbReference type="InterPro" id="IPR003660">
    <property type="entry name" value="HAMP_dom"/>
</dbReference>
<dbReference type="InterPro" id="IPR003661">
    <property type="entry name" value="HisK_dim/P_dom"/>
</dbReference>
<dbReference type="SMART" id="SM00388">
    <property type="entry name" value="HisKA"/>
    <property type="match status" value="1"/>
</dbReference>
<evidence type="ECO:0000256" key="2">
    <source>
        <dbReference type="ARBA" id="ARBA00004236"/>
    </source>
</evidence>
<evidence type="ECO:0000256" key="6">
    <source>
        <dbReference type="ARBA" id="ARBA00022692"/>
    </source>
</evidence>
<dbReference type="InterPro" id="IPR050428">
    <property type="entry name" value="TCS_sensor_his_kinase"/>
</dbReference>
<feature type="transmembrane region" description="Helical" evidence="12">
    <location>
        <begin position="148"/>
        <end position="175"/>
    </location>
</feature>
<dbReference type="PROSITE" id="PS50109">
    <property type="entry name" value="HIS_KIN"/>
    <property type="match status" value="1"/>
</dbReference>
<dbReference type="InterPro" id="IPR036890">
    <property type="entry name" value="HATPase_C_sf"/>
</dbReference>
<dbReference type="CDD" id="cd06225">
    <property type="entry name" value="HAMP"/>
    <property type="match status" value="1"/>
</dbReference>
<keyword evidence="10 12" id="KW-0472">Membrane</keyword>
<comment type="catalytic activity">
    <reaction evidence="1">
        <text>ATP + protein L-histidine = ADP + protein N-phospho-L-histidine.</text>
        <dbReference type="EC" id="2.7.13.3"/>
    </reaction>
</comment>
<proteinExistence type="predicted"/>
<comment type="caution">
    <text evidence="15">The sequence shown here is derived from an EMBL/GenBank/DDBJ whole genome shotgun (WGS) entry which is preliminary data.</text>
</comment>
<dbReference type="PANTHER" id="PTHR45436:SF5">
    <property type="entry name" value="SENSOR HISTIDINE KINASE TRCS"/>
    <property type="match status" value="1"/>
</dbReference>
<dbReference type="GO" id="GO:0016301">
    <property type="term" value="F:kinase activity"/>
    <property type="evidence" value="ECO:0007669"/>
    <property type="project" value="UniProtKB-KW"/>
</dbReference>
<dbReference type="Proteomes" id="UP001564626">
    <property type="component" value="Unassembled WGS sequence"/>
</dbReference>
<dbReference type="PANTHER" id="PTHR45436">
    <property type="entry name" value="SENSOR HISTIDINE KINASE YKOH"/>
    <property type="match status" value="1"/>
</dbReference>
<dbReference type="CDD" id="cd00082">
    <property type="entry name" value="HisKA"/>
    <property type="match status" value="1"/>
</dbReference>
<evidence type="ECO:0000256" key="4">
    <source>
        <dbReference type="ARBA" id="ARBA00022553"/>
    </source>
</evidence>
<dbReference type="Pfam" id="PF00672">
    <property type="entry name" value="HAMP"/>
    <property type="match status" value="1"/>
</dbReference>
<dbReference type="SMART" id="SM00387">
    <property type="entry name" value="HATPase_c"/>
    <property type="match status" value="1"/>
</dbReference>
<comment type="subcellular location">
    <subcellularLocation>
        <location evidence="2">Cell membrane</location>
    </subcellularLocation>
</comment>
<dbReference type="Gene3D" id="1.10.287.130">
    <property type="match status" value="1"/>
</dbReference>
<dbReference type="EMBL" id="JBGEHV010000006">
    <property type="protein sequence ID" value="MEY8038858.1"/>
    <property type="molecule type" value="Genomic_DNA"/>
</dbReference>
<evidence type="ECO:0000313" key="15">
    <source>
        <dbReference type="EMBL" id="MEY8038858.1"/>
    </source>
</evidence>
<evidence type="ECO:0000256" key="11">
    <source>
        <dbReference type="SAM" id="MobiDB-lite"/>
    </source>
</evidence>
<evidence type="ECO:0000256" key="1">
    <source>
        <dbReference type="ARBA" id="ARBA00000085"/>
    </source>
</evidence>
<keyword evidence="16" id="KW-1185">Reference proteome</keyword>
<evidence type="ECO:0000259" key="14">
    <source>
        <dbReference type="PROSITE" id="PS50885"/>
    </source>
</evidence>
<dbReference type="InterPro" id="IPR004358">
    <property type="entry name" value="Sig_transdc_His_kin-like_C"/>
</dbReference>
<evidence type="ECO:0000256" key="7">
    <source>
        <dbReference type="ARBA" id="ARBA00022777"/>
    </source>
</evidence>
<dbReference type="EC" id="2.7.13.3" evidence="3"/>
<dbReference type="Pfam" id="PF00512">
    <property type="entry name" value="HisKA"/>
    <property type="match status" value="1"/>
</dbReference>
<evidence type="ECO:0000256" key="8">
    <source>
        <dbReference type="ARBA" id="ARBA00022989"/>
    </source>
</evidence>
<keyword evidence="7 15" id="KW-0418">Kinase</keyword>
<dbReference type="InterPro" id="IPR003594">
    <property type="entry name" value="HATPase_dom"/>
</dbReference>
<evidence type="ECO:0000256" key="12">
    <source>
        <dbReference type="SAM" id="Phobius"/>
    </source>
</evidence>
<dbReference type="Gene3D" id="6.10.340.10">
    <property type="match status" value="1"/>
</dbReference>
<keyword evidence="8 12" id="KW-1133">Transmembrane helix</keyword>
<keyword evidence="9" id="KW-0902">Two-component regulatory system</keyword>
<dbReference type="PRINTS" id="PR00344">
    <property type="entry name" value="BCTRLSENSOR"/>
</dbReference>
<dbReference type="RefSeq" id="WP_345367808.1">
    <property type="nucleotide sequence ID" value="NZ_BAABII010000019.1"/>
</dbReference>
<dbReference type="CDD" id="cd00075">
    <property type="entry name" value="HATPase"/>
    <property type="match status" value="1"/>
</dbReference>
<dbReference type="SUPFAM" id="SSF158472">
    <property type="entry name" value="HAMP domain-like"/>
    <property type="match status" value="1"/>
</dbReference>
<sequence>MRTLRGRLVLVLLVASTVGLLLMGTTSVVLLNRSLLARTDDRLAEMAHPWEEGRHPPPGPPPPAQDDGRELPTEFRVLFFDHAGQRIGGVLGRPEGEPGGPALPRSGPPGTTTVPDAAGGAAWRVRTVPLPDGRTIALALSLESNDAVLWQLMLIEVAVGTVVLALLAGAATVTVRLGLRPLTRIEDTADAIAAGDLQRRVPDQDPGTETGRLGAALNTMLGRLVDALRQRERSEDRMRRFVADASHELRTPLTSIRGFAELYRRSDEHRAEDVRSMMARIESEATRMGRLVEDLLLLARLDRGGTVVLGEVDLVALVDEVVQDARARAPEREIAVASPEGEPRVVGDAHRVHQVVANLVENALVHTSPSTPVAVSVSCGSAGGAAPLSAGSGPAPGTPVAVVSVVDRGPGVPAEHAERIFDRFHRADDGRSRGGTGLGLAIAAAIADAHGGRVELHPGPGGGSEFRLLLPRG</sequence>
<feature type="region of interest" description="Disordered" evidence="11">
    <location>
        <begin position="91"/>
        <end position="117"/>
    </location>
</feature>
<gene>
    <name evidence="15" type="ORF">AB8O55_05575</name>
</gene>